<keyword evidence="6" id="KW-1185">Reference proteome</keyword>
<evidence type="ECO:0000259" key="4">
    <source>
        <dbReference type="PROSITE" id="PS50177"/>
    </source>
</evidence>
<proteinExistence type="predicted"/>
<evidence type="ECO:0000256" key="2">
    <source>
        <dbReference type="ARBA" id="ARBA00026247"/>
    </source>
</evidence>
<evidence type="ECO:0000256" key="1">
    <source>
        <dbReference type="ARBA" id="ARBA00022490"/>
    </source>
</evidence>
<dbReference type="InterPro" id="IPR002075">
    <property type="entry name" value="NTF2_dom"/>
</dbReference>
<evidence type="ECO:0000256" key="3">
    <source>
        <dbReference type="RuleBase" id="RU369002"/>
    </source>
</evidence>
<gene>
    <name evidence="5" type="ORF">CONCODRAFT_68287</name>
</gene>
<comment type="subcellular location">
    <subcellularLocation>
        <location evidence="3">Cytoplasm</location>
    </subcellularLocation>
    <subcellularLocation>
        <location evidence="3">Nucleus</location>
    </subcellularLocation>
</comment>
<feature type="domain" description="NTF2" evidence="4">
    <location>
        <begin position="7"/>
        <end position="121"/>
    </location>
</feature>
<evidence type="ECO:0000313" key="5">
    <source>
        <dbReference type="EMBL" id="KXN73502.1"/>
    </source>
</evidence>
<sequence>MSNVEQVAGEFLNYYYNIFDTNRAGLAGLYREQSCLTFEGQAHQGAQNIAEKLVGLPFQNIKHIITTQDVQPSIPGSNCIIVFVTGQLAIDGEERPMNFSQVFHLVPEGNTYWVFNDIFRLNLA</sequence>
<dbReference type="Proteomes" id="UP000070444">
    <property type="component" value="Unassembled WGS sequence"/>
</dbReference>
<dbReference type="GO" id="GO:0005737">
    <property type="term" value="C:cytoplasm"/>
    <property type="evidence" value="ECO:0007669"/>
    <property type="project" value="UniProtKB-SubCell"/>
</dbReference>
<keyword evidence="3" id="KW-0653">Protein transport</keyword>
<comment type="function">
    <text evidence="3">Has a role in nuclear-cytoplasmic transport of proteins and mRNAs.</text>
</comment>
<dbReference type="STRING" id="796925.A0A137PEV8"/>
<dbReference type="GO" id="GO:0051028">
    <property type="term" value="P:mRNA transport"/>
    <property type="evidence" value="ECO:0007669"/>
    <property type="project" value="UniProtKB-UniRule"/>
</dbReference>
<dbReference type="EMBL" id="KQ964436">
    <property type="protein sequence ID" value="KXN73502.1"/>
    <property type="molecule type" value="Genomic_DNA"/>
</dbReference>
<dbReference type="Gene3D" id="3.10.450.50">
    <property type="match status" value="1"/>
</dbReference>
<reference evidence="5 6" key="1">
    <citation type="journal article" date="2015" name="Genome Biol. Evol.">
        <title>Phylogenomic analyses indicate that early fungi evolved digesting cell walls of algal ancestors of land plants.</title>
        <authorList>
            <person name="Chang Y."/>
            <person name="Wang S."/>
            <person name="Sekimoto S."/>
            <person name="Aerts A.L."/>
            <person name="Choi C."/>
            <person name="Clum A."/>
            <person name="LaButti K.M."/>
            <person name="Lindquist E.A."/>
            <person name="Yee Ngan C."/>
            <person name="Ohm R.A."/>
            <person name="Salamov A.A."/>
            <person name="Grigoriev I.V."/>
            <person name="Spatafora J.W."/>
            <person name="Berbee M.L."/>
        </authorList>
    </citation>
    <scope>NUCLEOTIDE SEQUENCE [LARGE SCALE GENOMIC DNA]</scope>
    <source>
        <strain evidence="5 6">NRRL 28638</strain>
    </source>
</reference>
<evidence type="ECO:0000313" key="6">
    <source>
        <dbReference type="Proteomes" id="UP000070444"/>
    </source>
</evidence>
<dbReference type="FunFam" id="3.10.450.50:FF:000005">
    <property type="entry name" value="Nuclear transport factor 2"/>
    <property type="match status" value="1"/>
</dbReference>
<name>A0A137PEV8_CONC2</name>
<dbReference type="CDD" id="cd00780">
    <property type="entry name" value="NTF2"/>
    <property type="match status" value="1"/>
</dbReference>
<dbReference type="InterPro" id="IPR018222">
    <property type="entry name" value="Nuclear_transport_factor_2_euk"/>
</dbReference>
<accession>A0A137PEV8</accession>
<keyword evidence="1 3" id="KW-0963">Cytoplasm</keyword>
<dbReference type="GO" id="GO:0006606">
    <property type="term" value="P:protein import into nucleus"/>
    <property type="evidence" value="ECO:0007669"/>
    <property type="project" value="UniProtKB-ARBA"/>
</dbReference>
<keyword evidence="3" id="KW-0813">Transport</keyword>
<dbReference type="AlphaFoldDB" id="A0A137PEV8"/>
<dbReference type="InterPro" id="IPR045875">
    <property type="entry name" value="NTF2"/>
</dbReference>
<dbReference type="SUPFAM" id="SSF54427">
    <property type="entry name" value="NTF2-like"/>
    <property type="match status" value="1"/>
</dbReference>
<dbReference type="OMA" id="QFVEYYY"/>
<dbReference type="InterPro" id="IPR032710">
    <property type="entry name" value="NTF2-like_dom_sf"/>
</dbReference>
<organism evidence="5 6">
    <name type="scientific">Conidiobolus coronatus (strain ATCC 28846 / CBS 209.66 / NRRL 28638)</name>
    <name type="common">Delacroixia coronata</name>
    <dbReference type="NCBI Taxonomy" id="796925"/>
    <lineage>
        <taxon>Eukaryota</taxon>
        <taxon>Fungi</taxon>
        <taxon>Fungi incertae sedis</taxon>
        <taxon>Zoopagomycota</taxon>
        <taxon>Entomophthoromycotina</taxon>
        <taxon>Entomophthoromycetes</taxon>
        <taxon>Entomophthorales</taxon>
        <taxon>Ancylistaceae</taxon>
        <taxon>Conidiobolus</taxon>
    </lineage>
</organism>
<dbReference type="GO" id="GO:0005635">
    <property type="term" value="C:nuclear envelope"/>
    <property type="evidence" value="ECO:0007669"/>
    <property type="project" value="UniProtKB-ARBA"/>
</dbReference>
<dbReference type="Pfam" id="PF02136">
    <property type="entry name" value="NTF2"/>
    <property type="match status" value="1"/>
</dbReference>
<dbReference type="PROSITE" id="PS50177">
    <property type="entry name" value="NTF2_DOMAIN"/>
    <property type="match status" value="1"/>
</dbReference>
<keyword evidence="3" id="KW-0539">Nucleus</keyword>
<dbReference type="OrthoDB" id="6507044at2759"/>
<dbReference type="PANTHER" id="PTHR12612">
    <property type="entry name" value="NUCLEAR TRANSPORT FACTOR 2"/>
    <property type="match status" value="1"/>
</dbReference>
<protein>
    <recommendedName>
        <fullName evidence="2 3">Nuclear transport factor 2</fullName>
        <shortName evidence="3">NTF-2</shortName>
    </recommendedName>
</protein>